<dbReference type="GO" id="GO:0005840">
    <property type="term" value="C:ribosome"/>
    <property type="evidence" value="ECO:0007669"/>
    <property type="project" value="UniProtKB-KW"/>
</dbReference>
<dbReference type="VEuPathDB" id="FungiDB:I7I51_01751"/>
<accession>A0A8A1MFJ1</accession>
<reference evidence="1" key="1">
    <citation type="submission" date="2021-01" db="EMBL/GenBank/DDBJ databases">
        <title>Chromosome-level genome assembly of a human fungal pathogen reveals clustering of transcriptionally co-regulated genes.</title>
        <authorList>
            <person name="Voorhies M."/>
            <person name="Cohen S."/>
            <person name="Shea T.P."/>
            <person name="Petrus S."/>
            <person name="Munoz J.F."/>
            <person name="Poplawski S."/>
            <person name="Goldman W.E."/>
            <person name="Michael T."/>
            <person name="Cuomo C.A."/>
            <person name="Sil A."/>
            <person name="Beyhan S."/>
        </authorList>
    </citation>
    <scope>NUCLEOTIDE SEQUENCE</scope>
    <source>
        <strain evidence="1">WU24</strain>
    </source>
</reference>
<dbReference type="AlphaFoldDB" id="A0A8A1MFJ1"/>
<organism evidence="1 2">
    <name type="scientific">Ajellomyces capsulatus</name>
    <name type="common">Darling's disease fungus</name>
    <name type="synonym">Histoplasma capsulatum</name>
    <dbReference type="NCBI Taxonomy" id="5037"/>
    <lineage>
        <taxon>Eukaryota</taxon>
        <taxon>Fungi</taxon>
        <taxon>Dikarya</taxon>
        <taxon>Ascomycota</taxon>
        <taxon>Pezizomycotina</taxon>
        <taxon>Eurotiomycetes</taxon>
        <taxon>Eurotiomycetidae</taxon>
        <taxon>Onygenales</taxon>
        <taxon>Ajellomycetaceae</taxon>
        <taxon>Histoplasma</taxon>
    </lineage>
</organism>
<gene>
    <name evidence="1" type="ORF">I7I51_01751</name>
</gene>
<keyword evidence="1" id="KW-0687">Ribonucleoprotein</keyword>
<evidence type="ECO:0000313" key="1">
    <source>
        <dbReference type="EMBL" id="QSS64681.1"/>
    </source>
</evidence>
<dbReference type="Proteomes" id="UP000663671">
    <property type="component" value="Chromosome 1"/>
</dbReference>
<name>A0A8A1MFJ1_AJECA</name>
<evidence type="ECO:0000313" key="2">
    <source>
        <dbReference type="Proteomes" id="UP000663671"/>
    </source>
</evidence>
<sequence>MSTFEPVVCFTSLSGWDSHIFDKGFEKLTGFLSWI</sequence>
<dbReference type="EMBL" id="CP069114">
    <property type="protein sequence ID" value="QSS64681.1"/>
    <property type="molecule type" value="Genomic_DNA"/>
</dbReference>
<keyword evidence="1" id="KW-0689">Ribosomal protein</keyword>
<protein>
    <submittedName>
        <fullName evidence="1">60S ribosomal protein L16</fullName>
    </submittedName>
</protein>
<proteinExistence type="predicted"/>